<dbReference type="NCBIfam" id="TIGR00367">
    <property type="entry name" value="calcium/sodium antiporter"/>
    <property type="match status" value="1"/>
</dbReference>
<dbReference type="Proteomes" id="UP000199462">
    <property type="component" value="Unassembled WGS sequence"/>
</dbReference>
<evidence type="ECO:0000256" key="4">
    <source>
        <dbReference type="ARBA" id="ARBA00023136"/>
    </source>
</evidence>
<feature type="transmembrane region" description="Helical" evidence="5">
    <location>
        <begin position="184"/>
        <end position="213"/>
    </location>
</feature>
<evidence type="ECO:0000256" key="1">
    <source>
        <dbReference type="ARBA" id="ARBA00004141"/>
    </source>
</evidence>
<organism evidence="7 8">
    <name type="scientific">Maribacter stanieri</name>
    <dbReference type="NCBI Taxonomy" id="440514"/>
    <lineage>
        <taxon>Bacteria</taxon>
        <taxon>Pseudomonadati</taxon>
        <taxon>Bacteroidota</taxon>
        <taxon>Flavobacteriia</taxon>
        <taxon>Flavobacteriales</taxon>
        <taxon>Flavobacteriaceae</taxon>
        <taxon>Maribacter</taxon>
    </lineage>
</organism>
<evidence type="ECO:0000313" key="8">
    <source>
        <dbReference type="Proteomes" id="UP000199462"/>
    </source>
</evidence>
<feature type="domain" description="Sodium/calcium exchanger membrane region" evidence="6">
    <location>
        <begin position="21"/>
        <end position="161"/>
    </location>
</feature>
<feature type="transmembrane region" description="Helical" evidence="5">
    <location>
        <begin position="6"/>
        <end position="33"/>
    </location>
</feature>
<dbReference type="GO" id="GO:0005886">
    <property type="term" value="C:plasma membrane"/>
    <property type="evidence" value="ECO:0007669"/>
    <property type="project" value="TreeGrafter"/>
</dbReference>
<dbReference type="AlphaFoldDB" id="A0A1I6IK06"/>
<evidence type="ECO:0000313" key="7">
    <source>
        <dbReference type="EMBL" id="SFR67107.1"/>
    </source>
</evidence>
<evidence type="ECO:0000259" key="6">
    <source>
        <dbReference type="Pfam" id="PF01699"/>
    </source>
</evidence>
<name>A0A1I6IK06_9FLAO</name>
<dbReference type="GO" id="GO:0005262">
    <property type="term" value="F:calcium channel activity"/>
    <property type="evidence" value="ECO:0007669"/>
    <property type="project" value="TreeGrafter"/>
</dbReference>
<evidence type="ECO:0000256" key="2">
    <source>
        <dbReference type="ARBA" id="ARBA00022692"/>
    </source>
</evidence>
<dbReference type="InterPro" id="IPR044880">
    <property type="entry name" value="NCX_ion-bd_dom_sf"/>
</dbReference>
<reference evidence="8" key="1">
    <citation type="submission" date="2016-10" db="EMBL/GenBank/DDBJ databases">
        <authorList>
            <person name="Varghese N."/>
            <person name="Submissions S."/>
        </authorList>
    </citation>
    <scope>NUCLEOTIDE SEQUENCE [LARGE SCALE GENOMIC DNA]</scope>
    <source>
        <strain evidence="8">DSM 19891</strain>
    </source>
</reference>
<dbReference type="EMBL" id="FOYX01000001">
    <property type="protein sequence ID" value="SFR67107.1"/>
    <property type="molecule type" value="Genomic_DNA"/>
</dbReference>
<dbReference type="STRING" id="440514.SAMN04488010_1853"/>
<feature type="transmembrane region" description="Helical" evidence="5">
    <location>
        <begin position="119"/>
        <end position="137"/>
    </location>
</feature>
<feature type="transmembrane region" description="Helical" evidence="5">
    <location>
        <begin position="84"/>
        <end position="107"/>
    </location>
</feature>
<dbReference type="GO" id="GO:0006874">
    <property type="term" value="P:intracellular calcium ion homeostasis"/>
    <property type="evidence" value="ECO:0007669"/>
    <property type="project" value="TreeGrafter"/>
</dbReference>
<keyword evidence="4 5" id="KW-0472">Membrane</keyword>
<dbReference type="GO" id="GO:0008273">
    <property type="term" value="F:calcium, potassium:sodium antiporter activity"/>
    <property type="evidence" value="ECO:0007669"/>
    <property type="project" value="TreeGrafter"/>
</dbReference>
<feature type="transmembrane region" description="Helical" evidence="5">
    <location>
        <begin position="54"/>
        <end position="78"/>
    </location>
</feature>
<gene>
    <name evidence="7" type="ORF">SAMN04488010_1853</name>
</gene>
<dbReference type="Pfam" id="PF01699">
    <property type="entry name" value="Na_Ca_ex"/>
    <property type="match status" value="2"/>
</dbReference>
<sequence length="329" mass="35646">MSYAKRFLLFIFVQIHLMLNFLFILGGLVLLIAGGNWLLKAAVDLSLKLKIPKIVIGMTVVSFATSAPELIVSINAALDGFPDLALGNVVGSNIANLGLVLAITILLSPIDVSKSFYTTDWPVMMIASLLFFFFIYFDGVLEQYEGIVMVVFLFLFLVYLLRFQKPAVIDEEDEPDVMLPTYKTALFLGLGGGALWGGSELLISGAVGMATVFGVSERIIAITIVSVGTSIPELAASIIAVIKKEKAISLGNLIGSNIFNLLAVLGITSIITPITVMDQGLLTNDIFWMLGISFLILPLVFIPKGLRLGWRDGLVLISIYLAFIYVTIG</sequence>
<comment type="subcellular location">
    <subcellularLocation>
        <location evidence="1">Membrane</location>
        <topology evidence="1">Multi-pass membrane protein</topology>
    </subcellularLocation>
</comment>
<dbReference type="PANTHER" id="PTHR10846:SF8">
    <property type="entry name" value="INNER MEMBRANE PROTEIN YRBG"/>
    <property type="match status" value="1"/>
</dbReference>
<dbReference type="Gene3D" id="1.20.1420.30">
    <property type="entry name" value="NCX, central ion-binding region"/>
    <property type="match status" value="1"/>
</dbReference>
<feature type="transmembrane region" description="Helical" evidence="5">
    <location>
        <begin position="309"/>
        <end position="328"/>
    </location>
</feature>
<feature type="transmembrane region" description="Helical" evidence="5">
    <location>
        <begin position="143"/>
        <end position="163"/>
    </location>
</feature>
<accession>A0A1I6IK06</accession>
<keyword evidence="2 5" id="KW-0812">Transmembrane</keyword>
<evidence type="ECO:0000256" key="3">
    <source>
        <dbReference type="ARBA" id="ARBA00022989"/>
    </source>
</evidence>
<feature type="domain" description="Sodium/calcium exchanger membrane region" evidence="6">
    <location>
        <begin position="185"/>
        <end position="328"/>
    </location>
</feature>
<feature type="transmembrane region" description="Helical" evidence="5">
    <location>
        <begin position="219"/>
        <end position="242"/>
    </location>
</feature>
<keyword evidence="8" id="KW-1185">Reference proteome</keyword>
<feature type="transmembrane region" description="Helical" evidence="5">
    <location>
        <begin position="286"/>
        <end position="302"/>
    </location>
</feature>
<dbReference type="PANTHER" id="PTHR10846">
    <property type="entry name" value="SODIUM/POTASSIUM/CALCIUM EXCHANGER"/>
    <property type="match status" value="1"/>
</dbReference>
<proteinExistence type="predicted"/>
<dbReference type="InterPro" id="IPR004481">
    <property type="entry name" value="K/Na/Ca-exchanger"/>
</dbReference>
<evidence type="ECO:0000256" key="5">
    <source>
        <dbReference type="SAM" id="Phobius"/>
    </source>
</evidence>
<dbReference type="InterPro" id="IPR004837">
    <property type="entry name" value="NaCa_Exmemb"/>
</dbReference>
<keyword evidence="3 5" id="KW-1133">Transmembrane helix</keyword>
<feature type="transmembrane region" description="Helical" evidence="5">
    <location>
        <begin position="254"/>
        <end position="274"/>
    </location>
</feature>
<protein>
    <submittedName>
        <fullName evidence="7">Cation:H+ antiporter</fullName>
    </submittedName>
</protein>